<proteinExistence type="predicted"/>
<evidence type="ECO:0000313" key="1">
    <source>
        <dbReference type="EMBL" id="GAJ15457.1"/>
    </source>
</evidence>
<dbReference type="EMBL" id="BARW01028737">
    <property type="protein sequence ID" value="GAJ15457.1"/>
    <property type="molecule type" value="Genomic_DNA"/>
</dbReference>
<feature type="non-terminal residue" evidence="1">
    <location>
        <position position="1"/>
    </location>
</feature>
<dbReference type="AlphaFoldDB" id="X1VDC6"/>
<gene>
    <name evidence="1" type="ORF">S12H4_46335</name>
</gene>
<sequence length="88" mass="9838">ADFLGLDISATVYKGEVLADKLSEAGYGWTRDPARDATTNPPTDDVESYIFNVSLAPIEGLSFSAYFDSEDQHNYNQTSFHFILSFLY</sequence>
<reference evidence="1" key="1">
    <citation type="journal article" date="2014" name="Front. Microbiol.">
        <title>High frequency of phylogenetically diverse reductive dehalogenase-homologous genes in deep subseafloor sedimentary metagenomes.</title>
        <authorList>
            <person name="Kawai M."/>
            <person name="Futagami T."/>
            <person name="Toyoda A."/>
            <person name="Takaki Y."/>
            <person name="Nishi S."/>
            <person name="Hori S."/>
            <person name="Arai W."/>
            <person name="Tsubouchi T."/>
            <person name="Morono Y."/>
            <person name="Uchiyama I."/>
            <person name="Ito T."/>
            <person name="Fujiyama A."/>
            <person name="Inagaki F."/>
            <person name="Takami H."/>
        </authorList>
    </citation>
    <scope>NUCLEOTIDE SEQUENCE</scope>
    <source>
        <strain evidence="1">Expedition CK06-06</strain>
    </source>
</reference>
<accession>X1VDC6</accession>
<organism evidence="1">
    <name type="scientific">marine sediment metagenome</name>
    <dbReference type="NCBI Taxonomy" id="412755"/>
    <lineage>
        <taxon>unclassified sequences</taxon>
        <taxon>metagenomes</taxon>
        <taxon>ecological metagenomes</taxon>
    </lineage>
</organism>
<protein>
    <submittedName>
        <fullName evidence="1">Uncharacterized protein</fullName>
    </submittedName>
</protein>
<name>X1VDC6_9ZZZZ</name>
<comment type="caution">
    <text evidence="1">The sequence shown here is derived from an EMBL/GenBank/DDBJ whole genome shotgun (WGS) entry which is preliminary data.</text>
</comment>